<keyword evidence="10" id="KW-0325">Glycoprotein</keyword>
<comment type="caution">
    <text evidence="11">The sequence shown here is derived from an EMBL/GenBank/DDBJ whole genome shotgun (WGS) entry which is preliminary data.</text>
</comment>
<comment type="similarity">
    <text evidence="2">Belongs to the glycosyltransferase 29 family.</text>
</comment>
<dbReference type="InterPro" id="IPR051142">
    <property type="entry name" value="Glycosyltransferase_29"/>
</dbReference>
<keyword evidence="8" id="KW-0333">Golgi apparatus</keyword>
<organism evidence="11 12">
    <name type="scientific">Characodon lateralis</name>
    <dbReference type="NCBI Taxonomy" id="208331"/>
    <lineage>
        <taxon>Eukaryota</taxon>
        <taxon>Metazoa</taxon>
        <taxon>Chordata</taxon>
        <taxon>Craniata</taxon>
        <taxon>Vertebrata</taxon>
        <taxon>Euteleostomi</taxon>
        <taxon>Actinopterygii</taxon>
        <taxon>Neopterygii</taxon>
        <taxon>Teleostei</taxon>
        <taxon>Neoteleostei</taxon>
        <taxon>Acanthomorphata</taxon>
        <taxon>Ovalentaria</taxon>
        <taxon>Atherinomorphae</taxon>
        <taxon>Cyprinodontiformes</taxon>
        <taxon>Goodeidae</taxon>
        <taxon>Characodon</taxon>
    </lineage>
</organism>
<keyword evidence="3" id="KW-0328">Glycosyltransferase</keyword>
<dbReference type="Pfam" id="PF00777">
    <property type="entry name" value="Glyco_transf_29"/>
    <property type="match status" value="1"/>
</dbReference>
<sequence length="77" mass="8559">MLLGVMLDGRHRHHIQTVSCGSAERIIDNILTNTKNYGLGEELDSLNCKRCIIVGNGGILYNKSLGSRIDEYDVVVR</sequence>
<evidence type="ECO:0000256" key="1">
    <source>
        <dbReference type="ARBA" id="ARBA00004323"/>
    </source>
</evidence>
<evidence type="ECO:0000256" key="5">
    <source>
        <dbReference type="ARBA" id="ARBA00022692"/>
    </source>
</evidence>
<evidence type="ECO:0000256" key="8">
    <source>
        <dbReference type="ARBA" id="ARBA00023034"/>
    </source>
</evidence>
<evidence type="ECO:0000256" key="4">
    <source>
        <dbReference type="ARBA" id="ARBA00022679"/>
    </source>
</evidence>
<evidence type="ECO:0000256" key="6">
    <source>
        <dbReference type="ARBA" id="ARBA00022968"/>
    </source>
</evidence>
<comment type="subcellular location">
    <subcellularLocation>
        <location evidence="1">Golgi apparatus membrane</location>
        <topology evidence="1">Single-pass type II membrane protein</topology>
    </subcellularLocation>
</comment>
<dbReference type="Proteomes" id="UP001352852">
    <property type="component" value="Unassembled WGS sequence"/>
</dbReference>
<evidence type="ECO:0000256" key="3">
    <source>
        <dbReference type="ARBA" id="ARBA00022676"/>
    </source>
</evidence>
<dbReference type="EMBL" id="JAHUTJ010053111">
    <property type="protein sequence ID" value="MED6285395.1"/>
    <property type="molecule type" value="Genomic_DNA"/>
</dbReference>
<evidence type="ECO:0000313" key="11">
    <source>
        <dbReference type="EMBL" id="MED6285395.1"/>
    </source>
</evidence>
<keyword evidence="9" id="KW-0472">Membrane</keyword>
<dbReference type="PANTHER" id="PTHR13713:SF37">
    <property type="entry name" value="CMP-N-ACETYLNEURAMINATE-BETA-1,4-GALACTOSIDE ALPHA-2,3-SIALYLTRANSFERASE"/>
    <property type="match status" value="1"/>
</dbReference>
<dbReference type="InterPro" id="IPR038578">
    <property type="entry name" value="GT29-like_sf"/>
</dbReference>
<evidence type="ECO:0000313" key="12">
    <source>
        <dbReference type="Proteomes" id="UP001352852"/>
    </source>
</evidence>
<keyword evidence="7" id="KW-1133">Transmembrane helix</keyword>
<dbReference type="Gene3D" id="3.90.1480.20">
    <property type="entry name" value="Glycosyl transferase family 29"/>
    <property type="match status" value="1"/>
</dbReference>
<dbReference type="InterPro" id="IPR001675">
    <property type="entry name" value="Glyco_trans_29"/>
</dbReference>
<proteinExistence type="inferred from homology"/>
<protein>
    <submittedName>
        <fullName evidence="11">Uncharacterized protein</fullName>
    </submittedName>
</protein>
<keyword evidence="5" id="KW-0812">Transmembrane</keyword>
<keyword evidence="6" id="KW-0735">Signal-anchor</keyword>
<evidence type="ECO:0000256" key="10">
    <source>
        <dbReference type="ARBA" id="ARBA00023180"/>
    </source>
</evidence>
<evidence type="ECO:0000256" key="9">
    <source>
        <dbReference type="ARBA" id="ARBA00023136"/>
    </source>
</evidence>
<accession>A0ABU7EDX6</accession>
<evidence type="ECO:0000256" key="7">
    <source>
        <dbReference type="ARBA" id="ARBA00022989"/>
    </source>
</evidence>
<dbReference type="PANTHER" id="PTHR13713">
    <property type="entry name" value="SIALYLTRANSFERASE"/>
    <property type="match status" value="1"/>
</dbReference>
<keyword evidence="4" id="KW-0808">Transferase</keyword>
<evidence type="ECO:0000256" key="2">
    <source>
        <dbReference type="ARBA" id="ARBA00006003"/>
    </source>
</evidence>
<name>A0ABU7EDX6_9TELE</name>
<keyword evidence="12" id="KW-1185">Reference proteome</keyword>
<gene>
    <name evidence="11" type="ORF">CHARACLAT_028838</name>
</gene>
<reference evidence="11 12" key="1">
    <citation type="submission" date="2021-06" db="EMBL/GenBank/DDBJ databases">
        <authorList>
            <person name="Palmer J.M."/>
        </authorList>
    </citation>
    <scope>NUCLEOTIDE SEQUENCE [LARGE SCALE GENOMIC DNA]</scope>
    <source>
        <strain evidence="11 12">CL_MEX2019</strain>
        <tissue evidence="11">Muscle</tissue>
    </source>
</reference>